<feature type="region of interest" description="Disordered" evidence="7">
    <location>
        <begin position="623"/>
        <end position="642"/>
    </location>
</feature>
<evidence type="ECO:0000313" key="10">
    <source>
        <dbReference type="EMBL" id="CAF3759170.1"/>
    </source>
</evidence>
<evidence type="ECO:0000313" key="11">
    <source>
        <dbReference type="Proteomes" id="UP000663860"/>
    </source>
</evidence>
<proteinExistence type="inferred from homology"/>
<comment type="caution">
    <text evidence="9">The sequence shown here is derived from an EMBL/GenBank/DDBJ whole genome shotgun (WGS) entry which is preliminary data.</text>
</comment>
<feature type="transmembrane region" description="Helical" evidence="6">
    <location>
        <begin position="308"/>
        <end position="328"/>
    </location>
</feature>
<dbReference type="AlphaFoldDB" id="A0A814NL41"/>
<feature type="transmembrane region" description="Helical" evidence="6">
    <location>
        <begin position="399"/>
        <end position="417"/>
    </location>
</feature>
<keyword evidence="3 6" id="KW-0812">Transmembrane</keyword>
<dbReference type="EMBL" id="CAJNOE010000252">
    <property type="protein sequence ID" value="CAF1091947.1"/>
    <property type="molecule type" value="Genomic_DNA"/>
</dbReference>
<dbReference type="PANTHER" id="PTHR12308">
    <property type="entry name" value="ANOCTAMIN"/>
    <property type="match status" value="1"/>
</dbReference>
<comment type="caution">
    <text evidence="6">Lacks conserved residue(s) required for the propagation of feature annotation.</text>
</comment>
<comment type="similarity">
    <text evidence="2 6">Belongs to the anoctamin family.</text>
</comment>
<evidence type="ECO:0000256" key="3">
    <source>
        <dbReference type="ARBA" id="ARBA00022692"/>
    </source>
</evidence>
<sequence length="642" mass="75069">MSYTDKDSFEPLVVLQFSPTTPTITKDWVIKRLTSSHTEDEGSGLLARYEHTPENQDSIIVIGATLDRLLAGAEEIRIQKWYKNKGLTDFIVADIEHFENSENPSNILYKSEKQRIIYEEIQNLHPARHETTVPGIRKKTFVPENDTILNILTDHDYLVNFFPLHDKEDIKLLEYDWFASRTSMFKSQDIHKIRNYFGENVAYYFAFLEFYTKALVPTAVLGLLLSFTPTSDFFKYSFFCFFNVIWWTVFMERWKRLTNKLAYEWGTLDLQIFERPRSRYFGDLHRSPITDKIERQYPAWKRQVKKYLVSYPIIMGCLIGSLTVYFTFYRTQKKMHAEYPLENPKNPLETKVMRMAPSTCYSLVVIPIKLFYRKLATFLTDYENHRLQTAYENNLTSKLFIFFFVNCFAGLFYEAFFNVNYANVVQLLTTLVIVNAIILKFTEQVVPFILKTFKKSQLKGQSIEKVSEVRQQIKTLTPFEGTYGDYLTIFEQYGYIALFSAVFPWVALCGLINNIFELRADAFKYCYVYQRPFSQPANNIGSWHHAFDILSSIAIVTNTALIAMQPSVREYFSSYSNVEYIIIFVAAEHILLALKFAIDFAIPDVPHEVEIARAKTLYESSQALRREREHKSGRAQSLTTKL</sequence>
<name>A0A814NL41_9BILA</name>
<dbReference type="InterPro" id="IPR007632">
    <property type="entry name" value="Anoctamin"/>
</dbReference>
<accession>A0A814NL41</accession>
<dbReference type="GO" id="GO:0005254">
    <property type="term" value="F:chloride channel activity"/>
    <property type="evidence" value="ECO:0007669"/>
    <property type="project" value="TreeGrafter"/>
</dbReference>
<keyword evidence="5 6" id="KW-0472">Membrane</keyword>
<dbReference type="PANTHER" id="PTHR12308:SF74">
    <property type="entry name" value="ANOCTAMIN"/>
    <property type="match status" value="1"/>
</dbReference>
<dbReference type="Proteomes" id="UP000663860">
    <property type="component" value="Unassembled WGS sequence"/>
</dbReference>
<feature type="transmembrane region" description="Helical" evidence="6">
    <location>
        <begin position="201"/>
        <end position="227"/>
    </location>
</feature>
<dbReference type="GO" id="GO:0005886">
    <property type="term" value="C:plasma membrane"/>
    <property type="evidence" value="ECO:0007669"/>
    <property type="project" value="TreeGrafter"/>
</dbReference>
<feature type="transmembrane region" description="Helical" evidence="6">
    <location>
        <begin position="424"/>
        <end position="442"/>
    </location>
</feature>
<evidence type="ECO:0000256" key="1">
    <source>
        <dbReference type="ARBA" id="ARBA00004141"/>
    </source>
</evidence>
<evidence type="ECO:0000256" key="4">
    <source>
        <dbReference type="ARBA" id="ARBA00022989"/>
    </source>
</evidence>
<evidence type="ECO:0000256" key="5">
    <source>
        <dbReference type="ARBA" id="ARBA00023136"/>
    </source>
</evidence>
<dbReference type="InterPro" id="IPR049452">
    <property type="entry name" value="Anoctamin_TM"/>
</dbReference>
<dbReference type="Pfam" id="PF04547">
    <property type="entry name" value="Anoctamin"/>
    <property type="match status" value="1"/>
</dbReference>
<protein>
    <recommendedName>
        <fullName evidence="6">Anoctamin</fullName>
    </recommendedName>
</protein>
<feature type="transmembrane region" description="Helical" evidence="6">
    <location>
        <begin position="233"/>
        <end position="250"/>
    </location>
</feature>
<feature type="domain" description="Anoctamin transmembrane" evidence="8">
    <location>
        <begin position="193"/>
        <end position="615"/>
    </location>
</feature>
<evidence type="ECO:0000256" key="2">
    <source>
        <dbReference type="ARBA" id="ARBA00009671"/>
    </source>
</evidence>
<dbReference type="EMBL" id="CAJOBB010000824">
    <property type="protein sequence ID" value="CAF3759170.1"/>
    <property type="molecule type" value="Genomic_DNA"/>
</dbReference>
<comment type="subcellular location">
    <subcellularLocation>
        <location evidence="1 6">Membrane</location>
        <topology evidence="1 6">Multi-pass membrane protein</topology>
    </subcellularLocation>
</comment>
<reference evidence="9" key="1">
    <citation type="submission" date="2021-02" db="EMBL/GenBank/DDBJ databases">
        <authorList>
            <person name="Nowell W R."/>
        </authorList>
    </citation>
    <scope>NUCLEOTIDE SEQUENCE</scope>
</reference>
<evidence type="ECO:0000256" key="7">
    <source>
        <dbReference type="SAM" id="MobiDB-lite"/>
    </source>
</evidence>
<evidence type="ECO:0000259" key="8">
    <source>
        <dbReference type="Pfam" id="PF04547"/>
    </source>
</evidence>
<dbReference type="Proteomes" id="UP000663868">
    <property type="component" value="Unassembled WGS sequence"/>
</dbReference>
<organism evidence="9 11">
    <name type="scientific">Adineta steineri</name>
    <dbReference type="NCBI Taxonomy" id="433720"/>
    <lineage>
        <taxon>Eukaryota</taxon>
        <taxon>Metazoa</taxon>
        <taxon>Spiralia</taxon>
        <taxon>Gnathifera</taxon>
        <taxon>Rotifera</taxon>
        <taxon>Eurotatoria</taxon>
        <taxon>Bdelloidea</taxon>
        <taxon>Adinetida</taxon>
        <taxon>Adinetidae</taxon>
        <taxon>Adineta</taxon>
    </lineage>
</organism>
<gene>
    <name evidence="9" type="ORF">IZO911_LOCUS22549</name>
    <name evidence="10" type="ORF">KXQ929_LOCUS14696</name>
</gene>
<evidence type="ECO:0000313" key="9">
    <source>
        <dbReference type="EMBL" id="CAF1091947.1"/>
    </source>
</evidence>
<evidence type="ECO:0000256" key="6">
    <source>
        <dbReference type="RuleBase" id="RU280814"/>
    </source>
</evidence>
<feature type="transmembrane region" description="Helical" evidence="6">
    <location>
        <begin position="493"/>
        <end position="516"/>
    </location>
</feature>
<keyword evidence="4 6" id="KW-1133">Transmembrane helix</keyword>